<dbReference type="Gene3D" id="1.10.220.30">
    <property type="match status" value="3"/>
</dbReference>
<dbReference type="AlphaFoldDB" id="A0A967BCA8"/>
<sequence>MSTSRPLAQITPSRSPGPASARLSRRQKAAIIVRFLLNEGAEIPLTDLPEQLQAQLTTQMGSMRYVDRSTLADVVAEFAAELEAMGLTFPRGVAGALNALDGRISPQTAARLRKEAGVRQFGEPWEQVRAAATDDLMNMITRESTEVAAVMLSKLDVARAAELLGRLPGDQARRITYAVSQTGAVTPQAVDRIGLALAAQLHDVPETAFDEGPVERVGAILNFSAATTRDDVLTGLDETDQDFAKLVRKAIFTFVHIPARVAAVDIPKIIREVDQAVLVTALASASDQGGDLAPAAEFILGNISTRMADALREEIEEQGRVKPRDGETAMTEIVNAIRTLEARGEITLVSQEEEEDGDE</sequence>
<comment type="caution">
    <text evidence="15">The sequence shown here is derived from an EMBL/GenBank/DDBJ whole genome shotgun (WGS) entry which is preliminary data.</text>
</comment>
<dbReference type="SUPFAM" id="SSF48029">
    <property type="entry name" value="FliG"/>
    <property type="match status" value="2"/>
</dbReference>
<keyword evidence="6" id="KW-0145">Chemotaxis</keyword>
<dbReference type="Proteomes" id="UP000639775">
    <property type="component" value="Unassembled WGS sequence"/>
</dbReference>
<feature type="region of interest" description="Disordered" evidence="11">
    <location>
        <begin position="1"/>
        <end position="22"/>
    </location>
</feature>
<comment type="similarity">
    <text evidence="3">Belongs to the FliG family.</text>
</comment>
<evidence type="ECO:0000256" key="2">
    <source>
        <dbReference type="ARBA" id="ARBA00004413"/>
    </source>
</evidence>
<dbReference type="InterPro" id="IPR000090">
    <property type="entry name" value="Flg_Motor_Flig"/>
</dbReference>
<dbReference type="PANTHER" id="PTHR30534">
    <property type="entry name" value="FLAGELLAR MOTOR SWITCH PROTEIN FLIG"/>
    <property type="match status" value="1"/>
</dbReference>
<protein>
    <recommendedName>
        <fullName evidence="4">Flagellar motor switch protein FliG</fullName>
    </recommendedName>
</protein>
<evidence type="ECO:0000256" key="7">
    <source>
        <dbReference type="ARBA" id="ARBA00022779"/>
    </source>
</evidence>
<evidence type="ECO:0000256" key="8">
    <source>
        <dbReference type="ARBA" id="ARBA00023136"/>
    </source>
</evidence>
<dbReference type="InterPro" id="IPR011002">
    <property type="entry name" value="FliG_a-hlx"/>
</dbReference>
<proteinExistence type="inferred from homology"/>
<keyword evidence="15" id="KW-0969">Cilium</keyword>
<dbReference type="EMBL" id="JAAORB010000003">
    <property type="protein sequence ID" value="NHQ73416.1"/>
    <property type="molecule type" value="Genomic_DNA"/>
</dbReference>
<dbReference type="GO" id="GO:0003774">
    <property type="term" value="F:cytoskeletal motor activity"/>
    <property type="evidence" value="ECO:0007669"/>
    <property type="project" value="InterPro"/>
</dbReference>
<name>A0A967BCA8_9RHOB</name>
<dbReference type="Pfam" id="PF14842">
    <property type="entry name" value="FliG_N"/>
    <property type="match status" value="1"/>
</dbReference>
<evidence type="ECO:0000256" key="3">
    <source>
        <dbReference type="ARBA" id="ARBA00010299"/>
    </source>
</evidence>
<comment type="function">
    <text evidence="10">FliG is one of three proteins (FliG, FliN, FliM) that forms the rotor-mounted switch complex (C ring), located at the base of the basal body. This complex interacts with the CheY and CheZ chemotaxis proteins, in addition to contacting components of the motor that determine the direction of flagellar rotation.</text>
</comment>
<evidence type="ECO:0000256" key="9">
    <source>
        <dbReference type="ARBA" id="ARBA00023143"/>
    </source>
</evidence>
<keyword evidence="9" id="KW-0975">Bacterial flagellum</keyword>
<keyword evidence="5" id="KW-1003">Cell membrane</keyword>
<evidence type="ECO:0000313" key="15">
    <source>
        <dbReference type="EMBL" id="NHQ73416.1"/>
    </source>
</evidence>
<evidence type="ECO:0000256" key="6">
    <source>
        <dbReference type="ARBA" id="ARBA00022500"/>
    </source>
</evidence>
<dbReference type="GO" id="GO:0009425">
    <property type="term" value="C:bacterial-type flagellum basal body"/>
    <property type="evidence" value="ECO:0007669"/>
    <property type="project" value="UniProtKB-SubCell"/>
</dbReference>
<dbReference type="Pfam" id="PF14841">
    <property type="entry name" value="FliG_M"/>
    <property type="match status" value="1"/>
</dbReference>
<keyword evidence="15" id="KW-0282">Flagellum</keyword>
<evidence type="ECO:0000259" key="13">
    <source>
        <dbReference type="Pfam" id="PF14841"/>
    </source>
</evidence>
<feature type="domain" description="Flagellar motor switch protein FliG C-terminal" evidence="12">
    <location>
        <begin position="235"/>
        <end position="348"/>
    </location>
</feature>
<comment type="subcellular location">
    <subcellularLocation>
        <location evidence="1">Bacterial flagellum basal body</location>
    </subcellularLocation>
    <subcellularLocation>
        <location evidence="2">Cell membrane</location>
        <topology evidence="2">Peripheral membrane protein</topology>
        <orientation evidence="2">Cytoplasmic side</orientation>
    </subcellularLocation>
</comment>
<dbReference type="RefSeq" id="WP_167193221.1">
    <property type="nucleotide sequence ID" value="NZ_JAAORB010000003.1"/>
</dbReference>
<evidence type="ECO:0000259" key="14">
    <source>
        <dbReference type="Pfam" id="PF14842"/>
    </source>
</evidence>
<dbReference type="InterPro" id="IPR023087">
    <property type="entry name" value="Flg_Motor_Flig_C"/>
</dbReference>
<dbReference type="PRINTS" id="PR00954">
    <property type="entry name" value="FLGMOTORFLIG"/>
</dbReference>
<keyword evidence="15" id="KW-0966">Cell projection</keyword>
<evidence type="ECO:0000259" key="12">
    <source>
        <dbReference type="Pfam" id="PF01706"/>
    </source>
</evidence>
<evidence type="ECO:0000256" key="10">
    <source>
        <dbReference type="ARBA" id="ARBA00025598"/>
    </source>
</evidence>
<dbReference type="GO" id="GO:0006935">
    <property type="term" value="P:chemotaxis"/>
    <property type="evidence" value="ECO:0007669"/>
    <property type="project" value="UniProtKB-KW"/>
</dbReference>
<reference evidence="15" key="1">
    <citation type="submission" date="2020-03" db="EMBL/GenBank/DDBJ databases">
        <title>Roseovarius gahaiensis sp. nov., isolated from Gahai Saline Lake, China.</title>
        <authorList>
            <person name="Sun X."/>
        </authorList>
    </citation>
    <scope>NUCLEOTIDE SEQUENCE</scope>
    <source>
        <strain evidence="15">GH877</strain>
    </source>
</reference>
<accession>A0A967BCA8</accession>
<feature type="domain" description="Flagellar motor switch protein FliG N-terminal" evidence="14">
    <location>
        <begin position="23"/>
        <end position="124"/>
    </location>
</feature>
<dbReference type="InterPro" id="IPR032779">
    <property type="entry name" value="FliG_M"/>
</dbReference>
<dbReference type="Pfam" id="PF01706">
    <property type="entry name" value="FliG_C"/>
    <property type="match status" value="1"/>
</dbReference>
<evidence type="ECO:0000256" key="5">
    <source>
        <dbReference type="ARBA" id="ARBA00022475"/>
    </source>
</evidence>
<evidence type="ECO:0000256" key="4">
    <source>
        <dbReference type="ARBA" id="ARBA00021870"/>
    </source>
</evidence>
<dbReference type="GO" id="GO:0005886">
    <property type="term" value="C:plasma membrane"/>
    <property type="evidence" value="ECO:0007669"/>
    <property type="project" value="UniProtKB-SubCell"/>
</dbReference>
<keyword evidence="7" id="KW-0283">Flagellar rotation</keyword>
<organism evidence="15 16">
    <name type="scientific">Roseovarius gahaiensis</name>
    <dbReference type="NCBI Taxonomy" id="2716691"/>
    <lineage>
        <taxon>Bacteria</taxon>
        <taxon>Pseudomonadati</taxon>
        <taxon>Pseudomonadota</taxon>
        <taxon>Alphaproteobacteria</taxon>
        <taxon>Rhodobacterales</taxon>
        <taxon>Roseobacteraceae</taxon>
        <taxon>Roseovarius</taxon>
    </lineage>
</organism>
<dbReference type="GO" id="GO:0071973">
    <property type="term" value="P:bacterial-type flagellum-dependent cell motility"/>
    <property type="evidence" value="ECO:0007669"/>
    <property type="project" value="InterPro"/>
</dbReference>
<evidence type="ECO:0000256" key="1">
    <source>
        <dbReference type="ARBA" id="ARBA00004117"/>
    </source>
</evidence>
<dbReference type="InterPro" id="IPR028263">
    <property type="entry name" value="FliG_N"/>
</dbReference>
<evidence type="ECO:0000313" key="16">
    <source>
        <dbReference type="Proteomes" id="UP000639775"/>
    </source>
</evidence>
<feature type="domain" description="Flagellar motor switch protein FliG middle" evidence="13">
    <location>
        <begin position="135"/>
        <end position="206"/>
    </location>
</feature>
<dbReference type="PANTHER" id="PTHR30534:SF0">
    <property type="entry name" value="FLAGELLAR MOTOR SWITCH PROTEIN FLIG"/>
    <property type="match status" value="1"/>
</dbReference>
<keyword evidence="8" id="KW-0472">Membrane</keyword>
<gene>
    <name evidence="15" type="ORF">HAT86_02905</name>
</gene>
<keyword evidence="16" id="KW-1185">Reference proteome</keyword>
<feature type="compositionally biased region" description="Polar residues" evidence="11">
    <location>
        <begin position="1"/>
        <end position="14"/>
    </location>
</feature>
<evidence type="ECO:0000256" key="11">
    <source>
        <dbReference type="SAM" id="MobiDB-lite"/>
    </source>
</evidence>